<organism evidence="1 2">
    <name type="scientific">Dermacentor silvarum</name>
    <name type="common">Tick</name>
    <dbReference type="NCBI Taxonomy" id="543639"/>
    <lineage>
        <taxon>Eukaryota</taxon>
        <taxon>Metazoa</taxon>
        <taxon>Ecdysozoa</taxon>
        <taxon>Arthropoda</taxon>
        <taxon>Chelicerata</taxon>
        <taxon>Arachnida</taxon>
        <taxon>Acari</taxon>
        <taxon>Parasitiformes</taxon>
        <taxon>Ixodida</taxon>
        <taxon>Ixodoidea</taxon>
        <taxon>Ixodidae</taxon>
        <taxon>Rhipicephalinae</taxon>
        <taxon>Dermacentor</taxon>
    </lineage>
</organism>
<evidence type="ECO:0000313" key="1">
    <source>
        <dbReference type="EMBL" id="KAH7933733.1"/>
    </source>
</evidence>
<protein>
    <submittedName>
        <fullName evidence="1">Uncharacterized protein</fullName>
    </submittedName>
</protein>
<name>A0ACB8C4F6_DERSI</name>
<dbReference type="Proteomes" id="UP000821865">
    <property type="component" value="Chromosome 9"/>
</dbReference>
<gene>
    <name evidence="1" type="ORF">HPB49_016383</name>
</gene>
<proteinExistence type="predicted"/>
<accession>A0ACB8C4F6</accession>
<sequence>MCKWKEGEEAAPAELLEIECHKMVKKLKKMMEEGEGRGGHVKPCPKVDIGGGVIVDEAIIHGLRRNCAGAPAKFARGLMRHLFTAEELRGKSLFGRKSNAHPSAPQREALDPAKVNAIIGFTVAEYQADPMRLKSSLSSLLSRELK</sequence>
<dbReference type="EMBL" id="CM023478">
    <property type="protein sequence ID" value="KAH7933733.1"/>
    <property type="molecule type" value="Genomic_DNA"/>
</dbReference>
<reference evidence="1" key="1">
    <citation type="submission" date="2020-05" db="EMBL/GenBank/DDBJ databases">
        <title>Large-scale comparative analyses of tick genomes elucidate their genetic diversity and vector capacities.</title>
        <authorList>
            <person name="Jia N."/>
            <person name="Wang J."/>
            <person name="Shi W."/>
            <person name="Du L."/>
            <person name="Sun Y."/>
            <person name="Zhan W."/>
            <person name="Jiang J."/>
            <person name="Wang Q."/>
            <person name="Zhang B."/>
            <person name="Ji P."/>
            <person name="Sakyi L.B."/>
            <person name="Cui X."/>
            <person name="Yuan T."/>
            <person name="Jiang B."/>
            <person name="Yang W."/>
            <person name="Lam T.T.-Y."/>
            <person name="Chang Q."/>
            <person name="Ding S."/>
            <person name="Wang X."/>
            <person name="Zhu J."/>
            <person name="Ruan X."/>
            <person name="Zhao L."/>
            <person name="Wei J."/>
            <person name="Que T."/>
            <person name="Du C."/>
            <person name="Cheng J."/>
            <person name="Dai P."/>
            <person name="Han X."/>
            <person name="Huang E."/>
            <person name="Gao Y."/>
            <person name="Liu J."/>
            <person name="Shao H."/>
            <person name="Ye R."/>
            <person name="Li L."/>
            <person name="Wei W."/>
            <person name="Wang X."/>
            <person name="Wang C."/>
            <person name="Yang T."/>
            <person name="Huo Q."/>
            <person name="Li W."/>
            <person name="Guo W."/>
            <person name="Chen H."/>
            <person name="Zhou L."/>
            <person name="Ni X."/>
            <person name="Tian J."/>
            <person name="Zhou Y."/>
            <person name="Sheng Y."/>
            <person name="Liu T."/>
            <person name="Pan Y."/>
            <person name="Xia L."/>
            <person name="Li J."/>
            <person name="Zhao F."/>
            <person name="Cao W."/>
        </authorList>
    </citation>
    <scope>NUCLEOTIDE SEQUENCE</scope>
    <source>
        <strain evidence="1">Dsil-2018</strain>
    </source>
</reference>
<keyword evidence="2" id="KW-1185">Reference proteome</keyword>
<comment type="caution">
    <text evidence="1">The sequence shown here is derived from an EMBL/GenBank/DDBJ whole genome shotgun (WGS) entry which is preliminary data.</text>
</comment>
<evidence type="ECO:0000313" key="2">
    <source>
        <dbReference type="Proteomes" id="UP000821865"/>
    </source>
</evidence>